<comment type="subcellular location">
    <subcellularLocation>
        <location evidence="1 14">Cell membrane</location>
        <topology evidence="1 14">Multi-pass membrane protein</topology>
    </subcellularLocation>
</comment>
<evidence type="ECO:0000256" key="14">
    <source>
        <dbReference type="HAMAP-Rule" id="MF_02239"/>
    </source>
</evidence>
<evidence type="ECO:0000256" key="3">
    <source>
        <dbReference type="ARBA" id="ARBA00006501"/>
    </source>
</evidence>
<feature type="transmembrane region" description="Helical" evidence="14">
    <location>
        <begin position="78"/>
        <end position="96"/>
    </location>
</feature>
<evidence type="ECO:0000256" key="5">
    <source>
        <dbReference type="ARBA" id="ARBA00022475"/>
    </source>
</evidence>
<keyword evidence="5 14" id="KW-1003">Cell membrane</keyword>
<evidence type="ECO:0000256" key="4">
    <source>
        <dbReference type="ARBA" id="ARBA00017504"/>
    </source>
</evidence>
<comment type="pathway">
    <text evidence="2 14 15">Porphyrin-containing compound metabolism; protoporphyrin-IX biosynthesis; protoporphyrin-IX from protoporphyrinogen-IX: step 1/1.</text>
</comment>
<feature type="transmembrane region" description="Helical" evidence="14">
    <location>
        <begin position="48"/>
        <end position="72"/>
    </location>
</feature>
<comment type="similarity">
    <text evidence="3 14 15">Belongs to the HemJ family.</text>
</comment>
<evidence type="ECO:0000256" key="6">
    <source>
        <dbReference type="ARBA" id="ARBA00022617"/>
    </source>
</evidence>
<comment type="function">
    <text evidence="14 15">Catalyzes the oxidation of protoporphyrinogen IX to protoporphyrin IX.</text>
</comment>
<name>A0ABU0W9E3_9GAMM</name>
<keyword evidence="9 14" id="KW-1133">Transmembrane helix</keyword>
<evidence type="ECO:0000256" key="1">
    <source>
        <dbReference type="ARBA" id="ARBA00004651"/>
    </source>
</evidence>
<feature type="transmembrane region" description="Helical" evidence="14">
    <location>
        <begin position="116"/>
        <end position="134"/>
    </location>
</feature>
<feature type="binding site" description="axial binding residue" evidence="14">
    <location>
        <position position="8"/>
    </location>
    <ligand>
        <name>heme</name>
        <dbReference type="ChEBI" id="CHEBI:30413"/>
    </ligand>
    <ligandPart>
        <name>Fe</name>
        <dbReference type="ChEBI" id="CHEBI:18248"/>
    </ligandPart>
</feature>
<feature type="transmembrane region" description="Helical" evidence="14">
    <location>
        <begin position="6"/>
        <end position="27"/>
    </location>
</feature>
<dbReference type="InterPro" id="IPR005265">
    <property type="entry name" value="HemJ-like"/>
</dbReference>
<accession>A0ABU0W9E3</accession>
<comment type="caution">
    <text evidence="16">The sequence shown here is derived from an EMBL/GenBank/DDBJ whole genome shotgun (WGS) entry which is preliminary data.</text>
</comment>
<evidence type="ECO:0000256" key="12">
    <source>
        <dbReference type="ARBA" id="ARBA00023136"/>
    </source>
</evidence>
<dbReference type="PANTHER" id="PTHR40255">
    <property type="entry name" value="UPF0093 MEMBRANE PROTEIN SLR1790"/>
    <property type="match status" value="1"/>
</dbReference>
<reference evidence="16 17" key="1">
    <citation type="submission" date="2023-08" db="EMBL/GenBank/DDBJ databases">
        <title>Whole-genome sequencing of halo(alkali)philic microorganisms from hypersaline lakes.</title>
        <authorList>
            <person name="Sorokin D.Y."/>
            <person name="Abbas B."/>
            <person name="Merkel A.Y."/>
        </authorList>
    </citation>
    <scope>NUCLEOTIDE SEQUENCE [LARGE SCALE GENOMIC DNA]</scope>
    <source>
        <strain evidence="16 17">AB-CW4</strain>
    </source>
</reference>
<keyword evidence="12 14" id="KW-0472">Membrane</keyword>
<evidence type="ECO:0000256" key="9">
    <source>
        <dbReference type="ARBA" id="ARBA00022989"/>
    </source>
</evidence>
<evidence type="ECO:0000256" key="7">
    <source>
        <dbReference type="ARBA" id="ARBA00022692"/>
    </source>
</evidence>
<dbReference type="Pfam" id="PF03653">
    <property type="entry name" value="UPF0093"/>
    <property type="match status" value="1"/>
</dbReference>
<keyword evidence="17" id="KW-1185">Reference proteome</keyword>
<keyword evidence="7 14" id="KW-0812">Transmembrane</keyword>
<organism evidence="16 17">
    <name type="scientific">Natronospira bacteriovora</name>
    <dbReference type="NCBI Taxonomy" id="3069753"/>
    <lineage>
        <taxon>Bacteria</taxon>
        <taxon>Pseudomonadati</taxon>
        <taxon>Pseudomonadota</taxon>
        <taxon>Gammaproteobacteria</taxon>
        <taxon>Natronospirales</taxon>
        <taxon>Natronospiraceae</taxon>
        <taxon>Natronospira</taxon>
    </lineage>
</organism>
<dbReference type="PANTHER" id="PTHR40255:SF1">
    <property type="entry name" value="PROTOPORPHYRINOGEN IX OXIDASE"/>
    <property type="match status" value="1"/>
</dbReference>
<evidence type="ECO:0000256" key="2">
    <source>
        <dbReference type="ARBA" id="ARBA00005073"/>
    </source>
</evidence>
<evidence type="ECO:0000256" key="11">
    <source>
        <dbReference type="ARBA" id="ARBA00023004"/>
    </source>
</evidence>
<proteinExistence type="inferred from homology"/>
<feature type="binding site" description="axial binding residue" evidence="14">
    <location>
        <position position="81"/>
    </location>
    <ligand>
        <name>heme</name>
        <dbReference type="ChEBI" id="CHEBI:30413"/>
    </ligand>
    <ligandPart>
        <name>Fe</name>
        <dbReference type="ChEBI" id="CHEBI:18248"/>
    </ligandPart>
</feature>
<dbReference type="HAMAP" id="MF_02239">
    <property type="entry name" value="HemJ"/>
    <property type="match status" value="1"/>
</dbReference>
<comment type="cofactor">
    <cofactor evidence="14 15">
        <name>heme b</name>
        <dbReference type="ChEBI" id="CHEBI:60344"/>
    </cofactor>
    <text evidence="14 15">Binds 1 heme b (iron(II)-protoporphyrin IX) group per subunit.</text>
</comment>
<evidence type="ECO:0000313" key="17">
    <source>
        <dbReference type="Proteomes" id="UP001239019"/>
    </source>
</evidence>
<dbReference type="EC" id="1.3.99.-" evidence="14 15"/>
<evidence type="ECO:0000256" key="15">
    <source>
        <dbReference type="PIRNR" id="PIRNR004638"/>
    </source>
</evidence>
<comment type="catalytic activity">
    <reaction evidence="13 14 15">
        <text>protoporphyrinogen IX + 3 A = protoporphyrin IX + 3 AH2</text>
        <dbReference type="Rhea" id="RHEA:62000"/>
        <dbReference type="ChEBI" id="CHEBI:13193"/>
        <dbReference type="ChEBI" id="CHEBI:17499"/>
        <dbReference type="ChEBI" id="CHEBI:57306"/>
        <dbReference type="ChEBI" id="CHEBI:57307"/>
    </reaction>
</comment>
<evidence type="ECO:0000256" key="8">
    <source>
        <dbReference type="ARBA" id="ARBA00022723"/>
    </source>
</evidence>
<evidence type="ECO:0000313" key="16">
    <source>
        <dbReference type="EMBL" id="MDQ2070577.1"/>
    </source>
</evidence>
<dbReference type="PIRSF" id="PIRSF004638">
    <property type="entry name" value="UCP004638"/>
    <property type="match status" value="1"/>
</dbReference>
<keyword evidence="8 14" id="KW-0479">Metal-binding</keyword>
<sequence>MLTLKAFHVIFMVTWFAGLFYLPRLFIYHLATEDPGGRKRFETMEWRLWVIMSIGAALTVLSGLLLVAFWWWPMPAWLQAKLLLVAGLLVFHFHCLIIMRQFREGRMPHSDRFLRLFNEAPAIGLIGIVLLAMLKPF</sequence>
<dbReference type="Proteomes" id="UP001239019">
    <property type="component" value="Unassembled WGS sequence"/>
</dbReference>
<keyword evidence="6 14" id="KW-0349">Heme</keyword>
<evidence type="ECO:0000256" key="10">
    <source>
        <dbReference type="ARBA" id="ARBA00023002"/>
    </source>
</evidence>
<evidence type="ECO:0000256" key="13">
    <source>
        <dbReference type="ARBA" id="ARBA00048390"/>
    </source>
</evidence>
<dbReference type="EMBL" id="JAVDDT010000008">
    <property type="protein sequence ID" value="MDQ2070577.1"/>
    <property type="molecule type" value="Genomic_DNA"/>
</dbReference>
<comment type="subunit">
    <text evidence="14">Homodimer.</text>
</comment>
<dbReference type="RefSeq" id="WP_306729074.1">
    <property type="nucleotide sequence ID" value="NZ_JAVDDT010000008.1"/>
</dbReference>
<gene>
    <name evidence="16" type="ORF">RBH19_11920</name>
</gene>
<keyword evidence="11 14" id="KW-0408">Iron</keyword>
<keyword evidence="10 14" id="KW-0560">Oxidoreductase</keyword>
<protein>
    <recommendedName>
        <fullName evidence="4 14">Protoporphyrinogen IX oxidase</fullName>
        <shortName evidence="14">PPO</shortName>
        <ecNumber evidence="14 15">1.3.99.-</ecNumber>
    </recommendedName>
</protein>